<evidence type="ECO:0000313" key="2">
    <source>
        <dbReference type="EMBL" id="KKN51413.1"/>
    </source>
</evidence>
<sequence length="185" mass="20021">MAYSAYERVAGSSVIEAVEAHCRHLTASGTFGANSTPSLARVEQWIDQTYFDIQMRLAQEGYSTTVPSTSTAALGFLERLNVFGAVVQVELAHPITGLRGEPNDRYKQYAAMYKEGISVLATDALSVMGVERETQLSAYLEVGGISRSGKDRTYTDTDAVQSRFRRGFGRNPLAGTPISEGGTPV</sequence>
<feature type="region of interest" description="Disordered" evidence="1">
    <location>
        <begin position="166"/>
        <end position="185"/>
    </location>
</feature>
<comment type="caution">
    <text evidence="2">The sequence shown here is derived from an EMBL/GenBank/DDBJ whole genome shotgun (WGS) entry which is preliminary data.</text>
</comment>
<proteinExistence type="predicted"/>
<accession>A0A0F9UCT3</accession>
<reference evidence="2" key="1">
    <citation type="journal article" date="2015" name="Nature">
        <title>Complex archaea that bridge the gap between prokaryotes and eukaryotes.</title>
        <authorList>
            <person name="Spang A."/>
            <person name="Saw J.H."/>
            <person name="Jorgensen S.L."/>
            <person name="Zaremba-Niedzwiedzka K."/>
            <person name="Martijn J."/>
            <person name="Lind A.E."/>
            <person name="van Eijk R."/>
            <person name="Schleper C."/>
            <person name="Guy L."/>
            <person name="Ettema T.J."/>
        </authorList>
    </citation>
    <scope>NUCLEOTIDE SEQUENCE</scope>
</reference>
<organism evidence="2">
    <name type="scientific">marine sediment metagenome</name>
    <dbReference type="NCBI Taxonomy" id="412755"/>
    <lineage>
        <taxon>unclassified sequences</taxon>
        <taxon>metagenomes</taxon>
        <taxon>ecological metagenomes</taxon>
    </lineage>
</organism>
<evidence type="ECO:0000256" key="1">
    <source>
        <dbReference type="SAM" id="MobiDB-lite"/>
    </source>
</evidence>
<dbReference type="AlphaFoldDB" id="A0A0F9UCT3"/>
<gene>
    <name evidence="2" type="ORF">LCGC14_0623100</name>
</gene>
<dbReference type="EMBL" id="LAZR01001064">
    <property type="protein sequence ID" value="KKN51413.1"/>
    <property type="molecule type" value="Genomic_DNA"/>
</dbReference>
<protein>
    <submittedName>
        <fullName evidence="2">Uncharacterized protein</fullName>
    </submittedName>
</protein>
<name>A0A0F9UCT3_9ZZZZ</name>